<dbReference type="GO" id="GO:0042147">
    <property type="term" value="P:retrograde transport, endosome to Golgi"/>
    <property type="evidence" value="ECO:0007669"/>
    <property type="project" value="InterPro"/>
</dbReference>
<dbReference type="GO" id="GO:0019905">
    <property type="term" value="F:syntaxin binding"/>
    <property type="evidence" value="ECO:0007669"/>
    <property type="project" value="TreeGrafter"/>
</dbReference>
<dbReference type="InterPro" id="IPR039745">
    <property type="entry name" value="Vps54"/>
</dbReference>
<dbReference type="PANTHER" id="PTHR12965">
    <property type="entry name" value="VACUOLAR PROTEIN SORTING 54"/>
    <property type="match status" value="1"/>
</dbReference>
<keyword evidence="2" id="KW-1185">Reference proteome</keyword>
<dbReference type="Proteomes" id="UP001234989">
    <property type="component" value="Chromosome 2"/>
</dbReference>
<dbReference type="GO" id="GO:0005829">
    <property type="term" value="C:cytosol"/>
    <property type="evidence" value="ECO:0007669"/>
    <property type="project" value="GOC"/>
</dbReference>
<dbReference type="AlphaFoldDB" id="A0AAF0Q061"/>
<reference evidence="1" key="1">
    <citation type="submission" date="2023-08" db="EMBL/GenBank/DDBJ databases">
        <title>A de novo genome assembly of Solanum verrucosum Schlechtendal, a Mexican diploid species geographically isolated from the other diploid A-genome species in potato relatives.</title>
        <authorList>
            <person name="Hosaka K."/>
        </authorList>
    </citation>
    <scope>NUCLEOTIDE SEQUENCE</scope>
    <source>
        <tissue evidence="1">Young leaves</tissue>
    </source>
</reference>
<organism evidence="1 2">
    <name type="scientific">Solanum verrucosum</name>
    <dbReference type="NCBI Taxonomy" id="315347"/>
    <lineage>
        <taxon>Eukaryota</taxon>
        <taxon>Viridiplantae</taxon>
        <taxon>Streptophyta</taxon>
        <taxon>Embryophyta</taxon>
        <taxon>Tracheophyta</taxon>
        <taxon>Spermatophyta</taxon>
        <taxon>Magnoliopsida</taxon>
        <taxon>eudicotyledons</taxon>
        <taxon>Gunneridae</taxon>
        <taxon>Pentapetalae</taxon>
        <taxon>asterids</taxon>
        <taxon>lamiids</taxon>
        <taxon>Solanales</taxon>
        <taxon>Solanaceae</taxon>
        <taxon>Solanoideae</taxon>
        <taxon>Solaneae</taxon>
        <taxon>Solanum</taxon>
    </lineage>
</organism>
<accession>A0AAF0Q061</accession>
<dbReference type="EMBL" id="CP133613">
    <property type="protein sequence ID" value="WMV14203.1"/>
    <property type="molecule type" value="Genomic_DNA"/>
</dbReference>
<proteinExistence type="predicted"/>
<sequence length="221" mass="25633">MIYAAAYRYAKDRHEMLVEAQDSLRKAQKCMKKYVDQHRRAVEFNVGDKVLLKLTPQIKKQIVNKKRHSGLIPRYDRSFERRKGKAKEDALKEKSKDPCVGGQQGARVVARKPWMQWARTGAWHLMGMEVGLLQRVLCRTLHEVDVQAIFRQVVIIFHSQISEAFSRLDISSQQARQRAYRDVQHLLGCIRSLPSDSKSNPPNWGQLDEFLEQNFDAEASQ</sequence>
<protein>
    <submittedName>
        <fullName evidence="1">Uncharacterized protein</fullName>
    </submittedName>
</protein>
<name>A0AAF0Q061_SOLVR</name>
<dbReference type="GO" id="GO:0006896">
    <property type="term" value="P:Golgi to vacuole transport"/>
    <property type="evidence" value="ECO:0007669"/>
    <property type="project" value="TreeGrafter"/>
</dbReference>
<gene>
    <name evidence="1" type="ORF">MTR67_007588</name>
</gene>
<dbReference type="PANTHER" id="PTHR12965:SF2">
    <property type="entry name" value="VACUOLAR PROTEIN SORTING-ASSOCIATED PROTEIN 54, CHLOROPLASTIC-LIKE ISOFORM X1"/>
    <property type="match status" value="1"/>
</dbReference>
<dbReference type="GO" id="GO:0000938">
    <property type="term" value="C:GARP complex"/>
    <property type="evidence" value="ECO:0007669"/>
    <property type="project" value="InterPro"/>
</dbReference>
<evidence type="ECO:0000313" key="1">
    <source>
        <dbReference type="EMBL" id="WMV14203.1"/>
    </source>
</evidence>
<evidence type="ECO:0000313" key="2">
    <source>
        <dbReference type="Proteomes" id="UP001234989"/>
    </source>
</evidence>